<dbReference type="AlphaFoldDB" id="A0A8T2R1U4"/>
<dbReference type="InterPro" id="IPR055066">
    <property type="entry name" value="AASDHPPT_N"/>
</dbReference>
<dbReference type="PANTHER" id="PTHR12215:SF15">
    <property type="entry name" value="4'-PHOSPHOPANTETHEINYL TRANSFERASE SUPERFAMILY-RELATED"/>
    <property type="match status" value="1"/>
</dbReference>
<evidence type="ECO:0000313" key="6">
    <source>
        <dbReference type="Proteomes" id="UP000825935"/>
    </source>
</evidence>
<dbReference type="InterPro" id="IPR037143">
    <property type="entry name" value="4-PPantetheinyl_Trfase_dom_sf"/>
</dbReference>
<dbReference type="InterPro" id="IPR050559">
    <property type="entry name" value="P-Pant_transferase_sf"/>
</dbReference>
<feature type="domain" description="4'-phosphopantetheinyl transferase N-terminal" evidence="4">
    <location>
        <begin position="64"/>
        <end position="153"/>
    </location>
</feature>
<evidence type="ECO:0000256" key="1">
    <source>
        <dbReference type="ARBA" id="ARBA00013172"/>
    </source>
</evidence>
<dbReference type="SUPFAM" id="SSF56214">
    <property type="entry name" value="4'-phosphopantetheinyl transferase"/>
    <property type="match status" value="2"/>
</dbReference>
<protein>
    <recommendedName>
        <fullName evidence="1">holo-[acyl-carrier-protein] synthase</fullName>
        <ecNumber evidence="1">2.7.8.7</ecNumber>
    </recommendedName>
</protein>
<evidence type="ECO:0000259" key="4">
    <source>
        <dbReference type="Pfam" id="PF22624"/>
    </source>
</evidence>
<name>A0A8T2R1U4_CERRI</name>
<dbReference type="GO" id="GO:0000287">
    <property type="term" value="F:magnesium ion binding"/>
    <property type="evidence" value="ECO:0007669"/>
    <property type="project" value="InterPro"/>
</dbReference>
<dbReference type="Gene3D" id="3.90.470.20">
    <property type="entry name" value="4'-phosphopantetheinyl transferase domain"/>
    <property type="match status" value="2"/>
</dbReference>
<dbReference type="GO" id="GO:0005829">
    <property type="term" value="C:cytosol"/>
    <property type="evidence" value="ECO:0007669"/>
    <property type="project" value="TreeGrafter"/>
</dbReference>
<dbReference type="GO" id="GO:0019878">
    <property type="term" value="P:lysine biosynthetic process via aminoadipic acid"/>
    <property type="evidence" value="ECO:0007669"/>
    <property type="project" value="TreeGrafter"/>
</dbReference>
<dbReference type="GO" id="GO:0008897">
    <property type="term" value="F:holo-[acyl-carrier-protein] synthase activity"/>
    <property type="evidence" value="ECO:0007669"/>
    <property type="project" value="UniProtKB-EC"/>
</dbReference>
<dbReference type="EMBL" id="CM035435">
    <property type="protein sequence ID" value="KAH7289605.1"/>
    <property type="molecule type" value="Genomic_DNA"/>
</dbReference>
<keyword evidence="2" id="KW-0808">Transferase</keyword>
<dbReference type="InterPro" id="IPR008278">
    <property type="entry name" value="4-PPantetheinyl_Trfase_dom"/>
</dbReference>
<dbReference type="Proteomes" id="UP000825935">
    <property type="component" value="Chromosome 30"/>
</dbReference>
<organism evidence="5 6">
    <name type="scientific">Ceratopteris richardii</name>
    <name type="common">Triangle waterfern</name>
    <dbReference type="NCBI Taxonomy" id="49495"/>
    <lineage>
        <taxon>Eukaryota</taxon>
        <taxon>Viridiplantae</taxon>
        <taxon>Streptophyta</taxon>
        <taxon>Embryophyta</taxon>
        <taxon>Tracheophyta</taxon>
        <taxon>Polypodiopsida</taxon>
        <taxon>Polypodiidae</taxon>
        <taxon>Polypodiales</taxon>
        <taxon>Pteridineae</taxon>
        <taxon>Pteridaceae</taxon>
        <taxon>Parkerioideae</taxon>
        <taxon>Ceratopteris</taxon>
    </lineage>
</organism>
<dbReference type="OMA" id="NIRCFQR"/>
<gene>
    <name evidence="5" type="ORF">KP509_30G011400</name>
</gene>
<comment type="caution">
    <text evidence="5">The sequence shown here is derived from an EMBL/GenBank/DDBJ whole genome shotgun (WGS) entry which is preliminary data.</text>
</comment>
<accession>A0A8T2R1U4</accession>
<evidence type="ECO:0000256" key="2">
    <source>
        <dbReference type="ARBA" id="ARBA00022679"/>
    </source>
</evidence>
<dbReference type="OrthoDB" id="26719at2759"/>
<dbReference type="EMBL" id="CM035435">
    <property type="protein sequence ID" value="KAH7289607.1"/>
    <property type="molecule type" value="Genomic_DNA"/>
</dbReference>
<proteinExistence type="predicted"/>
<dbReference type="EC" id="2.7.8.7" evidence="1"/>
<dbReference type="PANTHER" id="PTHR12215">
    <property type="entry name" value="PHOSPHOPANTETHEINE TRANSFERASE"/>
    <property type="match status" value="1"/>
</dbReference>
<reference evidence="5" key="1">
    <citation type="submission" date="2021-08" db="EMBL/GenBank/DDBJ databases">
        <title>WGS assembly of Ceratopteris richardii.</title>
        <authorList>
            <person name="Marchant D.B."/>
            <person name="Chen G."/>
            <person name="Jenkins J."/>
            <person name="Shu S."/>
            <person name="Leebens-Mack J."/>
            <person name="Grimwood J."/>
            <person name="Schmutz J."/>
            <person name="Soltis P."/>
            <person name="Soltis D."/>
            <person name="Chen Z.-H."/>
        </authorList>
    </citation>
    <scope>NUCLEOTIDE SEQUENCE</scope>
    <source>
        <strain evidence="5">Whitten #5841</strain>
        <tissue evidence="5">Leaf</tissue>
    </source>
</reference>
<sequence>MLNCSHFISTPSFAIHVEPRIKFWRVFCHSYSSFLQPPNSRDLHLWCLLSDEVRQLNLLSSYENILPYEERSAMHQKSNKKVQEEYLLTRTLARTLIARYTGGHVNSSDLKFERGRFGKPKIVWPTESLDGQQWTPPQLDFNLSHTESLIICAITGASQVGVDVEMKNRVPQTDFVKFARRKFSTVEAVHMEQLQDMEAKRHFFLRLWNLKEAYGKAIGNGVRQKTLHEAGFTFENFSPAKQYLDSLTGIPFHEQVCAIKPAFSDAKHWQFILFLLADSHNVSVCLERGGDVEPLRLQIRKTIPLVKDEILNNVVVTGLSI</sequence>
<evidence type="ECO:0000313" key="5">
    <source>
        <dbReference type="EMBL" id="KAH7289605.1"/>
    </source>
</evidence>
<feature type="domain" description="4'-phosphopantetheinyl transferase" evidence="3">
    <location>
        <begin position="159"/>
        <end position="243"/>
    </location>
</feature>
<dbReference type="Pfam" id="PF22624">
    <property type="entry name" value="AASDHPPT_N"/>
    <property type="match status" value="1"/>
</dbReference>
<dbReference type="Pfam" id="PF01648">
    <property type="entry name" value="ACPS"/>
    <property type="match status" value="1"/>
</dbReference>
<evidence type="ECO:0000259" key="3">
    <source>
        <dbReference type="Pfam" id="PF01648"/>
    </source>
</evidence>
<keyword evidence="6" id="KW-1185">Reference proteome</keyword>